<dbReference type="InParanoid" id="B8MEL6"/>
<sequence>MNLTQLQALETINPTPPPPWQTPAFIEIDIEADHNKAKEKASARQKAAGITVFSDASGQQNVLGAAADTTASQQEPATILSDSMSALQAISNARNKSGQRII</sequence>
<dbReference type="GeneID" id="8103691"/>
<feature type="region of interest" description="Disordered" evidence="1">
    <location>
        <begin position="1"/>
        <end position="21"/>
    </location>
</feature>
<dbReference type="PhylomeDB" id="B8MEL6"/>
<dbReference type="STRING" id="441959.B8MEL6"/>
<dbReference type="OMA" id="IIDPHPL"/>
<reference evidence="3" key="1">
    <citation type="journal article" date="2015" name="Genome Announc.">
        <title>Genome sequence of the AIDS-associated pathogen Penicillium marneffei (ATCC18224) and its near taxonomic relative Talaromyces stipitatus (ATCC10500).</title>
        <authorList>
            <person name="Nierman W.C."/>
            <person name="Fedorova-Abrams N.D."/>
            <person name="Andrianopoulos A."/>
        </authorList>
    </citation>
    <scope>NUCLEOTIDE SEQUENCE [LARGE SCALE GENOMIC DNA]</scope>
    <source>
        <strain evidence="3">ATCC 10500 / CBS 375.48 / QM 6759 / NRRL 1006</strain>
    </source>
</reference>
<dbReference type="VEuPathDB" id="FungiDB:TSTA_017180"/>
<evidence type="ECO:0000313" key="2">
    <source>
        <dbReference type="EMBL" id="EED16643.1"/>
    </source>
</evidence>
<keyword evidence="3" id="KW-1185">Reference proteome</keyword>
<evidence type="ECO:0000256" key="1">
    <source>
        <dbReference type="SAM" id="MobiDB-lite"/>
    </source>
</evidence>
<protein>
    <submittedName>
        <fullName evidence="2">Uncharacterized protein</fullName>
    </submittedName>
</protein>
<organism evidence="2 3">
    <name type="scientific">Talaromyces stipitatus (strain ATCC 10500 / CBS 375.48 / QM 6759 / NRRL 1006)</name>
    <name type="common">Penicillium stipitatum</name>
    <dbReference type="NCBI Taxonomy" id="441959"/>
    <lineage>
        <taxon>Eukaryota</taxon>
        <taxon>Fungi</taxon>
        <taxon>Dikarya</taxon>
        <taxon>Ascomycota</taxon>
        <taxon>Pezizomycotina</taxon>
        <taxon>Eurotiomycetes</taxon>
        <taxon>Eurotiomycetidae</taxon>
        <taxon>Eurotiales</taxon>
        <taxon>Trichocomaceae</taxon>
        <taxon>Talaromyces</taxon>
        <taxon>Talaromyces sect. Talaromyces</taxon>
    </lineage>
</organism>
<dbReference type="HOGENOM" id="CLU_2279356_0_0_1"/>
<dbReference type="AlphaFoldDB" id="B8MEL6"/>
<dbReference type="RefSeq" id="XP_002483877.1">
    <property type="nucleotide sequence ID" value="XM_002483832.1"/>
</dbReference>
<feature type="compositionally biased region" description="Polar residues" evidence="1">
    <location>
        <begin position="1"/>
        <end position="13"/>
    </location>
</feature>
<name>B8MEL6_TALSN</name>
<dbReference type="OrthoDB" id="4307211at2759"/>
<dbReference type="EMBL" id="EQ962656">
    <property type="protein sequence ID" value="EED16643.1"/>
    <property type="molecule type" value="Genomic_DNA"/>
</dbReference>
<dbReference type="Proteomes" id="UP000001745">
    <property type="component" value="Unassembled WGS sequence"/>
</dbReference>
<gene>
    <name evidence="2" type="ORF">TSTA_017180</name>
</gene>
<accession>B8MEL6</accession>
<evidence type="ECO:0000313" key="3">
    <source>
        <dbReference type="Proteomes" id="UP000001745"/>
    </source>
</evidence>
<proteinExistence type="predicted"/>